<dbReference type="Proteomes" id="UP000078486">
    <property type="component" value="Unassembled WGS sequence"/>
</dbReference>
<name>A0A178IBF9_9BACT</name>
<accession>A0A178IBF9</accession>
<gene>
    <name evidence="2" type="ORF">AW736_23945</name>
</gene>
<proteinExistence type="predicted"/>
<dbReference type="AlphaFoldDB" id="A0A178IBF9"/>
<evidence type="ECO:0000313" key="3">
    <source>
        <dbReference type="Proteomes" id="UP000078486"/>
    </source>
</evidence>
<evidence type="ECO:0000313" key="2">
    <source>
        <dbReference type="EMBL" id="OAM87310.1"/>
    </source>
</evidence>
<keyword evidence="1" id="KW-1133">Transmembrane helix</keyword>
<protein>
    <submittedName>
        <fullName evidence="2">Uncharacterized protein</fullName>
    </submittedName>
</protein>
<organism evidence="2 3">
    <name type="scientific">Termitidicoccus mucosus</name>
    <dbReference type="NCBI Taxonomy" id="1184151"/>
    <lineage>
        <taxon>Bacteria</taxon>
        <taxon>Pseudomonadati</taxon>
        <taxon>Verrucomicrobiota</taxon>
        <taxon>Opitutia</taxon>
        <taxon>Opitutales</taxon>
        <taxon>Opitutaceae</taxon>
        <taxon>Termitidicoccus</taxon>
    </lineage>
</organism>
<keyword evidence="3" id="KW-1185">Reference proteome</keyword>
<sequence length="66" mass="7671">MVQAPPRAALEVIEPELLFQLLVALYVCGGTGSGWFWLRSLIRLAHARTWKMVERAWGFSRDQRER</sequence>
<comment type="caution">
    <text evidence="2">The sequence shown here is derived from an EMBL/GenBank/DDBJ whole genome shotgun (WGS) entry which is preliminary data.</text>
</comment>
<keyword evidence="1" id="KW-0812">Transmembrane</keyword>
<evidence type="ECO:0000256" key="1">
    <source>
        <dbReference type="SAM" id="Phobius"/>
    </source>
</evidence>
<reference evidence="2 3" key="1">
    <citation type="submission" date="2016-01" db="EMBL/GenBank/DDBJ databases">
        <title>High potential of lignocellulose degradation of a new Verrucomicrobia species.</title>
        <authorList>
            <person name="Wang Y."/>
            <person name="Shi Y."/>
            <person name="Qiu Z."/>
            <person name="Liu S."/>
            <person name="Yang H."/>
        </authorList>
    </citation>
    <scope>NUCLEOTIDE SEQUENCE [LARGE SCALE GENOMIC DNA]</scope>
    <source>
        <strain evidence="2 3">TSB47</strain>
    </source>
</reference>
<dbReference type="EMBL" id="LRRQ01000175">
    <property type="protein sequence ID" value="OAM87310.1"/>
    <property type="molecule type" value="Genomic_DNA"/>
</dbReference>
<feature type="transmembrane region" description="Helical" evidence="1">
    <location>
        <begin position="17"/>
        <end position="38"/>
    </location>
</feature>
<keyword evidence="1" id="KW-0472">Membrane</keyword>